<proteinExistence type="predicted"/>
<keyword evidence="1" id="KW-0812">Transmembrane</keyword>
<keyword evidence="1" id="KW-0472">Membrane</keyword>
<comment type="caution">
    <text evidence="2">The sequence shown here is derived from an EMBL/GenBank/DDBJ whole genome shotgun (WGS) entry which is preliminary data.</text>
</comment>
<evidence type="ECO:0000313" key="3">
    <source>
        <dbReference type="Proteomes" id="UP001482620"/>
    </source>
</evidence>
<protein>
    <submittedName>
        <fullName evidence="2">Uncharacterized protein</fullName>
    </submittedName>
</protein>
<feature type="transmembrane region" description="Helical" evidence="1">
    <location>
        <begin position="80"/>
        <end position="98"/>
    </location>
</feature>
<reference evidence="2 3" key="1">
    <citation type="submission" date="2021-06" db="EMBL/GenBank/DDBJ databases">
        <authorList>
            <person name="Palmer J.M."/>
        </authorList>
    </citation>
    <scope>NUCLEOTIDE SEQUENCE [LARGE SCALE GENOMIC DNA]</scope>
    <source>
        <strain evidence="3">if_2019</strain>
        <tissue evidence="2">Muscle</tissue>
    </source>
</reference>
<dbReference type="Proteomes" id="UP001482620">
    <property type="component" value="Unassembled WGS sequence"/>
</dbReference>
<keyword evidence="3" id="KW-1185">Reference proteome</keyword>
<gene>
    <name evidence="2" type="ORF">ILYODFUR_014489</name>
</gene>
<keyword evidence="1" id="KW-1133">Transmembrane helix</keyword>
<accession>A0ABV0TIU2</accession>
<organism evidence="2 3">
    <name type="scientific">Ilyodon furcidens</name>
    <name type="common">goldbreast splitfin</name>
    <dbReference type="NCBI Taxonomy" id="33524"/>
    <lineage>
        <taxon>Eukaryota</taxon>
        <taxon>Metazoa</taxon>
        <taxon>Chordata</taxon>
        <taxon>Craniata</taxon>
        <taxon>Vertebrata</taxon>
        <taxon>Euteleostomi</taxon>
        <taxon>Actinopterygii</taxon>
        <taxon>Neopterygii</taxon>
        <taxon>Teleostei</taxon>
        <taxon>Neoteleostei</taxon>
        <taxon>Acanthomorphata</taxon>
        <taxon>Ovalentaria</taxon>
        <taxon>Atherinomorphae</taxon>
        <taxon>Cyprinodontiformes</taxon>
        <taxon>Goodeidae</taxon>
        <taxon>Ilyodon</taxon>
    </lineage>
</organism>
<evidence type="ECO:0000256" key="1">
    <source>
        <dbReference type="SAM" id="Phobius"/>
    </source>
</evidence>
<sequence length="136" mass="15611">MGQKKCTLLQIVEENIDLCYTELVTKQLYRSYMWEAYFCDLTDLAAHTQIRYPRDIAVKPGDPQSGCYLVGFPPSASFNAIFPLSVCCFFYSLVCCTFKMSRTKACFQPSDCEMMSLRLKECPFPCVFQESICSKH</sequence>
<name>A0ABV0TIU2_9TELE</name>
<evidence type="ECO:0000313" key="2">
    <source>
        <dbReference type="EMBL" id="MEQ2232734.1"/>
    </source>
</evidence>
<dbReference type="EMBL" id="JAHRIQ010035980">
    <property type="protein sequence ID" value="MEQ2232734.1"/>
    <property type="molecule type" value="Genomic_DNA"/>
</dbReference>